<dbReference type="SMR" id="A0A3B6MKW8"/>
<dbReference type="Gramene" id="TraesCAD_scaffold_024239_01G000100.1">
    <property type="protein sequence ID" value="TraesCAD_scaffold_024239_01G000100.1"/>
    <property type="gene ID" value="TraesCAD_scaffold_024239_01G000100"/>
</dbReference>
<dbReference type="Pfam" id="PF02466">
    <property type="entry name" value="Tim17"/>
    <property type="match status" value="1"/>
</dbReference>
<dbReference type="Gramene" id="TraesPARA_EIv1.0_1774190.1">
    <property type="protein sequence ID" value="TraesPARA_EIv1.0_1774190.1.CDS"/>
    <property type="gene ID" value="TraesPARA_EIv1.0_1774190"/>
</dbReference>
<dbReference type="GO" id="GO:0015171">
    <property type="term" value="F:amino acid transmembrane transporter activity"/>
    <property type="evidence" value="ECO:0000318"/>
    <property type="project" value="GO_Central"/>
</dbReference>
<keyword evidence="2" id="KW-0812">Transmembrane</keyword>
<dbReference type="Gramene" id="TraesJAG5A03G02581850.1">
    <property type="protein sequence ID" value="TraesJAG5A03G02581850.1"/>
    <property type="gene ID" value="TraesJAG5A03G02581850"/>
</dbReference>
<dbReference type="Gramene" id="TraesLDM5A03G02581510.1">
    <property type="protein sequence ID" value="TraesLDM5A03G02581510.1"/>
    <property type="gene ID" value="TraesLDM5A03G02581510"/>
</dbReference>
<dbReference type="Gramene" id="TraesSYM5A03G02608490.1">
    <property type="protein sequence ID" value="TraesSYM5A03G02608490.1"/>
    <property type="gene ID" value="TraesSYM5A03G02608490"/>
</dbReference>
<dbReference type="Gramene" id="TraesCS5D03G0128800.1">
    <property type="protein sequence ID" value="TraesCS5D03G0128800.1.CDS"/>
    <property type="gene ID" value="TraesCS5D03G0128800"/>
</dbReference>
<dbReference type="KEGG" id="taes:123124273"/>
<dbReference type="Gramene" id="TraesROB_scaffold_051957_01G000100.1">
    <property type="protein sequence ID" value="TraesROB_scaffold_051957_01G000100.1"/>
    <property type="gene ID" value="TraesROB_scaffold_051957_01G000100"/>
</dbReference>
<dbReference type="PANTHER" id="PTHR15371">
    <property type="entry name" value="TIM23"/>
    <property type="match status" value="1"/>
</dbReference>
<dbReference type="OMA" id="GKQSLQW"/>
<dbReference type="Gramene" id="TraesLAC5D03G03001610.1">
    <property type="protein sequence ID" value="TraesLAC5D03G03001610.1"/>
    <property type="gene ID" value="TraesLAC5D03G03001610"/>
</dbReference>
<dbReference type="Gramene" id="TraesSTA5A03G02571660.1">
    <property type="protein sequence ID" value="TraesSTA5A03G02571660.1"/>
    <property type="gene ID" value="TraesSTA5A03G02571660"/>
</dbReference>
<keyword evidence="3" id="KW-1133">Transmembrane helix</keyword>
<dbReference type="Gramene" id="TraesLAC5A03G02534630.1">
    <property type="protein sequence ID" value="TraesLAC5A03G02534630.1"/>
    <property type="gene ID" value="TraesLAC5A03G02534630"/>
</dbReference>
<accession>A0A3B6MKW8</accession>
<dbReference type="Gramene" id="TraesMAC5D03G03044130.1">
    <property type="protein sequence ID" value="TraesMAC5D03G03044130.1"/>
    <property type="gene ID" value="TraesMAC5D03G03044130"/>
</dbReference>
<dbReference type="Gramene" id="TraesJAG5D03G03044750.1">
    <property type="protein sequence ID" value="TraesJAG5D03G03044750.1"/>
    <property type="gene ID" value="TraesJAG5D03G03044750"/>
</dbReference>
<dbReference type="Gramene" id="TraesROB_scaffold_015603_01G000100.1">
    <property type="protein sequence ID" value="TraesROB_scaffold_015603_01G000100.1"/>
    <property type="gene ID" value="TraesROB_scaffold_015603_01G000100"/>
</dbReference>
<dbReference type="Gramene" id="TraesNOR5D03G03074590.1">
    <property type="protein sequence ID" value="TraesNOR5D03G03074590.1"/>
    <property type="gene ID" value="TraesNOR5D03G03074590"/>
</dbReference>
<dbReference type="RefSeq" id="XP_044384576.1">
    <property type="nucleotide sequence ID" value="XM_044528641.1"/>
</dbReference>
<dbReference type="PANTHER" id="PTHR15371:SF5">
    <property type="entry name" value="OS01G0303300 PROTEIN"/>
    <property type="match status" value="1"/>
</dbReference>
<evidence type="ECO:0000256" key="3">
    <source>
        <dbReference type="ARBA" id="ARBA00022989"/>
    </source>
</evidence>
<dbReference type="Gramene" id="TraesSYM5D03G02984700.1">
    <property type="protein sequence ID" value="TraesSYM5D03G02984700.1"/>
    <property type="gene ID" value="TraesSYM5D03G02984700"/>
</dbReference>
<keyword evidence="4" id="KW-0472">Membrane</keyword>
<dbReference type="AlphaFoldDB" id="A0A3B6MKW8"/>
<evidence type="ECO:0000256" key="2">
    <source>
        <dbReference type="ARBA" id="ARBA00022692"/>
    </source>
</evidence>
<dbReference type="OrthoDB" id="1913857at2759"/>
<dbReference type="GeneID" id="123106491"/>
<protein>
    <submittedName>
        <fullName evidence="5">Uncharacterized protein</fullName>
    </submittedName>
</protein>
<dbReference type="InterPro" id="IPR045238">
    <property type="entry name" value="Tim23-like"/>
</dbReference>
<dbReference type="Gramene" id="TraesMAC5A03G02579180.1">
    <property type="protein sequence ID" value="TraesMAC5A03G02579180.1"/>
    <property type="gene ID" value="TraesMAC5A03G02579180"/>
</dbReference>
<evidence type="ECO:0000313" key="5">
    <source>
        <dbReference type="EnsemblPlants" id="TraesCS5D02G050800.1"/>
    </source>
</evidence>
<dbReference type="Gramene" id="TraesSTA5D03G03036880.1">
    <property type="protein sequence ID" value="TraesSTA5D03G03036880.1"/>
    <property type="gene ID" value="TraesSTA5D03G03036880"/>
</dbReference>
<dbReference type="Gramene" id="TraesCS5D02G050800.1">
    <property type="protein sequence ID" value="TraesCS5D02G050800.1"/>
    <property type="gene ID" value="TraesCS5D02G050800"/>
</dbReference>
<reference evidence="5" key="1">
    <citation type="submission" date="2018-08" db="EMBL/GenBank/DDBJ databases">
        <authorList>
            <person name="Rossello M."/>
        </authorList>
    </citation>
    <scope>NUCLEOTIDE SEQUENCE [LARGE SCALE GENOMIC DNA]</scope>
    <source>
        <strain evidence="5">cv. Chinese Spring</strain>
    </source>
</reference>
<dbReference type="Gramene" id="TraesKAR5A01G0027460.1">
    <property type="protein sequence ID" value="cds.TraesKAR5A01G0027460.1"/>
    <property type="gene ID" value="TraesKAR5A01G0027460"/>
</dbReference>
<dbReference type="Gramene" id="TraesRN5D0100136900.1">
    <property type="protein sequence ID" value="TraesRN5D0100136900.1"/>
    <property type="gene ID" value="TraesRN5D0100136900"/>
</dbReference>
<evidence type="ECO:0000256" key="1">
    <source>
        <dbReference type="ARBA" id="ARBA00004141"/>
    </source>
</evidence>
<dbReference type="Gramene" id="TraesPARA_EIv1.0_1616400.1">
    <property type="protein sequence ID" value="TraesPARA_EIv1.0_1616400.1.CDS"/>
    <property type="gene ID" value="TraesPARA_EIv1.0_1616400"/>
</dbReference>
<dbReference type="Gramene" id="TraesCAD_scaffold_017900_01G000100.1">
    <property type="protein sequence ID" value="TraesCAD_scaffold_017900_01G000100.1"/>
    <property type="gene ID" value="TraesCAD_scaffold_017900_01G000100"/>
</dbReference>
<dbReference type="Gramene" id="TraesCLE_scaffold_028280_01G000100.1">
    <property type="protein sequence ID" value="TraesCLE_scaffold_028280_01G000100.1"/>
    <property type="gene ID" value="TraesCLE_scaffold_028280_01G000100"/>
</dbReference>
<evidence type="ECO:0000313" key="6">
    <source>
        <dbReference type="Proteomes" id="UP000019116"/>
    </source>
</evidence>
<dbReference type="Gramene" id="TraesARI5A03G02621310.1">
    <property type="protein sequence ID" value="TraesARI5A03G02621310.1"/>
    <property type="gene ID" value="TraesARI5A03G02621310"/>
</dbReference>
<dbReference type="Gramene" id="TraesNOR5A03G02599990.1">
    <property type="protein sequence ID" value="TraesNOR5A03G02599990.1"/>
    <property type="gene ID" value="TraesNOR5A03G02599990"/>
</dbReference>
<dbReference type="Gramene" id="TraesWEE_scaffold_028766_01G000100.1">
    <property type="protein sequence ID" value="TraesWEE_scaffold_028766_01G000100.1"/>
    <property type="gene ID" value="TraesWEE_scaffold_028766_01G000100"/>
</dbReference>
<reference evidence="5" key="2">
    <citation type="submission" date="2018-10" db="UniProtKB">
        <authorList>
            <consortium name="EnsemblPlants"/>
        </authorList>
    </citation>
    <scope>IDENTIFICATION</scope>
</reference>
<comment type="subcellular location">
    <subcellularLocation>
        <location evidence="1">Membrane</location>
        <topology evidence="1">Multi-pass membrane protein</topology>
    </subcellularLocation>
</comment>
<dbReference type="Gramene" id="TraesKAR5D01G0037870.1">
    <property type="protein sequence ID" value="cds.TraesKAR5D01G0037870.1"/>
    <property type="gene ID" value="TraesKAR5D01G0037870"/>
</dbReference>
<dbReference type="Gramene" id="TraesWEE_scaffold_101908_01G000100.1">
    <property type="protein sequence ID" value="TraesWEE_scaffold_101908_01G000100.1"/>
    <property type="gene ID" value="TraesWEE_scaffold_101908_01G000100"/>
</dbReference>
<proteinExistence type="predicted"/>
<dbReference type="Proteomes" id="UP000019116">
    <property type="component" value="Chromosome 5D"/>
</dbReference>
<dbReference type="EnsemblPlants" id="TraesCS5D02G050800.1">
    <property type="protein sequence ID" value="TraesCS5D02G050800.1"/>
    <property type="gene ID" value="TraesCS5D02G050800"/>
</dbReference>
<organism evidence="5">
    <name type="scientific">Triticum aestivum</name>
    <name type="common">Wheat</name>
    <dbReference type="NCBI Taxonomy" id="4565"/>
    <lineage>
        <taxon>Eukaryota</taxon>
        <taxon>Viridiplantae</taxon>
        <taxon>Streptophyta</taxon>
        <taxon>Embryophyta</taxon>
        <taxon>Tracheophyta</taxon>
        <taxon>Spermatophyta</taxon>
        <taxon>Magnoliopsida</taxon>
        <taxon>Liliopsida</taxon>
        <taxon>Poales</taxon>
        <taxon>Poaceae</taxon>
        <taxon>BOP clade</taxon>
        <taxon>Pooideae</taxon>
        <taxon>Triticodae</taxon>
        <taxon>Triticeae</taxon>
        <taxon>Triticinae</taxon>
        <taxon>Triticum</taxon>
    </lineage>
</organism>
<evidence type="ECO:0000256" key="4">
    <source>
        <dbReference type="ARBA" id="ARBA00023136"/>
    </source>
</evidence>
<keyword evidence="6" id="KW-1185">Reference proteome</keyword>
<dbReference type="Gramene" id="TraesLDM5D03G03050450.1">
    <property type="protein sequence ID" value="TraesLDM5D03G03050450.1"/>
    <property type="gene ID" value="TraesLDM5D03G03050450"/>
</dbReference>
<dbReference type="STRING" id="4565.A0A3B6MKW8"/>
<sequence length="173" mass="17850">MGSRLDARTLKDEVASMDRRPLLDLGHPLLNRVADSFIRAAGVGAARAVSREAYFVAVEGMGGDSTGLDSTAKRSHFSSARGDDGQKSLDAVVKSASKEAIQWGLAAGVYSGITYGLREARGHHDWKNSAIAGAIAGAAVALTGDNGHSDHVVHFAITGAALSSAATMLSGIF</sequence>
<name>A0A3B6MKW8_WHEAT</name>
<dbReference type="Gramene" id="TraesJUL5A03G02600110.1">
    <property type="protein sequence ID" value="TraesJUL5A03G02600110.1"/>
    <property type="gene ID" value="TraesJUL5A03G02600110"/>
</dbReference>
<gene>
    <name evidence="5" type="primary">LOC123106491</name>
</gene>
<dbReference type="GO" id="GO:0009707">
    <property type="term" value="C:chloroplast outer membrane"/>
    <property type="evidence" value="ECO:0000318"/>
    <property type="project" value="GO_Central"/>
</dbReference>
<dbReference type="PaxDb" id="4565-Traes_5DS_2A5895789.1"/>
<dbReference type="Gramene" id="TraesJUL5D03G03070140.1">
    <property type="protein sequence ID" value="TraesJUL5D03G03070140.1"/>
    <property type="gene ID" value="TraesJUL5D03G03070140"/>
</dbReference>
<dbReference type="Gramene" id="TraesARI5D03G02998450.1">
    <property type="protein sequence ID" value="TraesARI5D03G02998450.1"/>
    <property type="gene ID" value="TraesARI5D03G02998450"/>
</dbReference>
<dbReference type="Gramene" id="TraesCLE_scaffold_028733_01G000100.1">
    <property type="protein sequence ID" value="TraesCLE_scaffold_028733_01G000100.1"/>
    <property type="gene ID" value="TraesCLE_scaffold_028733_01G000100"/>
</dbReference>